<comment type="caution">
    <text evidence="6">The sequence shown here is derived from an EMBL/GenBank/DDBJ whole genome shotgun (WGS) entry which is preliminary data.</text>
</comment>
<dbReference type="InterPro" id="IPR011042">
    <property type="entry name" value="6-blade_b-propeller_TolB-like"/>
</dbReference>
<dbReference type="Proteomes" id="UP001241110">
    <property type="component" value="Unassembled WGS sequence"/>
</dbReference>
<feature type="repeat" description="NHL" evidence="2">
    <location>
        <begin position="205"/>
        <end position="248"/>
    </location>
</feature>
<feature type="domain" description="DUF7619" evidence="5">
    <location>
        <begin position="919"/>
        <end position="1055"/>
    </location>
</feature>
<sequence>MIKILRTTILFYLSFLVISPTALAQDYSFKKHIGQIILSYCSDVVVDKEGFMYVISNNDYFAKIDSNNQIVFFIPMSGGIGYLALDKEENIWVCNEGSTIIQKYDTNGKLLQSLQLKGSNPNPYFKGMEIDYQNNIWLVDVANTNTHILKFDSKGNLLLEFGTAGSKDGQLSQPEGITVDNQGNIWIVDAGNNRIQKFDKAGKFLLKVGTEGSANGQFNRPRDIEADDKGNVWVAEQSNSRIQKFDSSGNFLLKVGPTIANGRTINNAWGLTIDRSDNVWFIDYSGFGIRKCDSNGKYLSEYGGPGSSDGKFSDPVGLHIDKQGNSWVVDSENGRIQKFDKNGRFLFKFGSPGSDNGQMFRAAGITTDEEGNIWVADKTNQRVQKFDTNGKFLLTIGSFGSADGQFYQPLDIIIDEQGNVWVLDPGNQRVQKFDKNGKFLFKFGSTGDYGSEDGKLGAPTDMALDSQGNIWITDSRNHRIQKFDKNGKFLQKIQYDADGSKLFQAPDVIEIDQQGNIWVHEFGNRVQTFDATGKRLSTRYFPMANLASMKFDRSGDLYWADAYAGVMVYSKHEIQTLITGRVYSDENQNCAFDSSDKPLDQIVMVAQPGEYYGVTDAEGNYEIAVDTGTYTVSQVLGVEKNSILQVSCPSDNVSDPVTLKTKGSIISNINFANKIISLPHLNTNVSSNRRRRCMTNTTIVNYANTGYGDAKNVKIYVKMPQYVIFKSADKPYTIDKDSNYVFTIDTLNALHSGVITITDSVACINSVRGLTQCTKVWITPANDYTLPDNSQWDNSDIVLTGKCIENGRVQMVIKNIGQAMADSAEFRILLNAQLAFRRNYKLEKGDSLVLKIPANGKTIRLEADQRPDHPRKSQTNLTIEGCVASTSDVVSKGYVDLLPQDDAEPEVAIQCLEIIDSFDPNDKLVSPAGTPTDHYTPTSTELKYTIRFQNTGTDYAYKVTVIDTLSEKLDIATLQIGAATHSYSLKVSGKGRPILIWTFNNINLPDSTRDQAGSNGFIQFSIKPKASLPEKSLIENFADIIFDYNEPIRTNTTANILYDVPKVINPVNQLSDSIIDKVMASEPEALKGKLSIYPNPTQHRAWIQTSDVSIAIQEVVVSNLLGERQTVTLSQTHPQALEINLQSKPKGMYLIQIHTNKGTSVKRVVVQ</sequence>
<dbReference type="Pfam" id="PF24595">
    <property type="entry name" value="DUF7619"/>
    <property type="match status" value="1"/>
</dbReference>
<feature type="repeat" description="NHL" evidence="2">
    <location>
        <begin position="393"/>
        <end position="436"/>
    </location>
</feature>
<feature type="repeat" description="NHL" evidence="2">
    <location>
        <begin position="449"/>
        <end position="486"/>
    </location>
</feature>
<evidence type="ECO:0000256" key="2">
    <source>
        <dbReference type="PROSITE-ProRule" id="PRU00504"/>
    </source>
</evidence>
<dbReference type="InterPro" id="IPR026444">
    <property type="entry name" value="Secre_tail"/>
</dbReference>
<evidence type="ECO:0000256" key="3">
    <source>
        <dbReference type="SAM" id="SignalP"/>
    </source>
</evidence>
<dbReference type="PROSITE" id="PS51125">
    <property type="entry name" value="NHL"/>
    <property type="match status" value="6"/>
</dbReference>
<dbReference type="Pfam" id="PF18962">
    <property type="entry name" value="Por_Secre_tail"/>
    <property type="match status" value="1"/>
</dbReference>
<keyword evidence="1" id="KW-0677">Repeat</keyword>
<dbReference type="RefSeq" id="WP_313980389.1">
    <property type="nucleotide sequence ID" value="NZ_JASJOS010000006.1"/>
</dbReference>
<dbReference type="Pfam" id="PF17170">
    <property type="entry name" value="DUF5128"/>
    <property type="match status" value="1"/>
</dbReference>
<evidence type="ECO:0000259" key="5">
    <source>
        <dbReference type="Pfam" id="PF24595"/>
    </source>
</evidence>
<feature type="repeat" description="NHL" evidence="2">
    <location>
        <begin position="299"/>
        <end position="342"/>
    </location>
</feature>
<feature type="chain" id="PRO_5041926464" evidence="3">
    <location>
        <begin position="25"/>
        <end position="1167"/>
    </location>
</feature>
<dbReference type="InterPro" id="IPR050952">
    <property type="entry name" value="TRIM-NHL_E3_ligases"/>
</dbReference>
<feature type="signal peptide" evidence="3">
    <location>
        <begin position="1"/>
        <end position="24"/>
    </location>
</feature>
<feature type="repeat" description="NHL" evidence="2">
    <location>
        <begin position="346"/>
        <end position="389"/>
    </location>
</feature>
<gene>
    <name evidence="6" type="ORF">QNI16_15640</name>
</gene>
<dbReference type="InterPro" id="IPR001258">
    <property type="entry name" value="NHL_repeat"/>
</dbReference>
<feature type="domain" description="Secretion system C-terminal sorting" evidence="4">
    <location>
        <begin position="1092"/>
        <end position="1166"/>
    </location>
</feature>
<dbReference type="PANTHER" id="PTHR24104">
    <property type="entry name" value="E3 UBIQUITIN-PROTEIN LIGASE NHLRC1-RELATED"/>
    <property type="match status" value="1"/>
</dbReference>
<dbReference type="Gene3D" id="2.120.10.30">
    <property type="entry name" value="TolB, C-terminal domain"/>
    <property type="match status" value="4"/>
</dbReference>
<evidence type="ECO:0000259" key="4">
    <source>
        <dbReference type="Pfam" id="PF18962"/>
    </source>
</evidence>
<reference evidence="6" key="1">
    <citation type="submission" date="2023-05" db="EMBL/GenBank/DDBJ databases">
        <authorList>
            <person name="Zhang X."/>
        </authorList>
    </citation>
    <scope>NUCLEOTIDE SEQUENCE</scope>
    <source>
        <strain evidence="6">YF14B1</strain>
    </source>
</reference>
<dbReference type="NCBIfam" id="TIGR04183">
    <property type="entry name" value="Por_Secre_tail"/>
    <property type="match status" value="1"/>
</dbReference>
<dbReference type="EMBL" id="JASJOS010000006">
    <property type="protein sequence ID" value="MDJ1481933.1"/>
    <property type="molecule type" value="Genomic_DNA"/>
</dbReference>
<dbReference type="SUPFAM" id="SSF63829">
    <property type="entry name" value="Calcium-dependent phosphotriesterase"/>
    <property type="match status" value="3"/>
</dbReference>
<organism evidence="6 7">
    <name type="scientific">Xanthocytophaga flava</name>
    <dbReference type="NCBI Taxonomy" id="3048013"/>
    <lineage>
        <taxon>Bacteria</taxon>
        <taxon>Pseudomonadati</taxon>
        <taxon>Bacteroidota</taxon>
        <taxon>Cytophagia</taxon>
        <taxon>Cytophagales</taxon>
        <taxon>Rhodocytophagaceae</taxon>
        <taxon>Xanthocytophaga</taxon>
    </lineage>
</organism>
<protein>
    <submittedName>
        <fullName evidence="6">6-bladed beta-propeller</fullName>
    </submittedName>
</protein>
<dbReference type="Pfam" id="PF01436">
    <property type="entry name" value="NHL"/>
    <property type="match status" value="3"/>
</dbReference>
<proteinExistence type="predicted"/>
<evidence type="ECO:0000256" key="1">
    <source>
        <dbReference type="ARBA" id="ARBA00022737"/>
    </source>
</evidence>
<dbReference type="PANTHER" id="PTHR24104:SF25">
    <property type="entry name" value="PROTEIN LIN-41"/>
    <property type="match status" value="1"/>
</dbReference>
<dbReference type="AlphaFoldDB" id="A0AAE3QR73"/>
<name>A0AAE3QR73_9BACT</name>
<keyword evidence="3" id="KW-0732">Signal</keyword>
<evidence type="ECO:0000313" key="6">
    <source>
        <dbReference type="EMBL" id="MDJ1481933.1"/>
    </source>
</evidence>
<accession>A0AAE3QR73</accession>
<feature type="repeat" description="NHL" evidence="2">
    <location>
        <begin position="158"/>
        <end position="201"/>
    </location>
</feature>
<dbReference type="CDD" id="cd05819">
    <property type="entry name" value="NHL"/>
    <property type="match status" value="1"/>
</dbReference>
<evidence type="ECO:0000313" key="7">
    <source>
        <dbReference type="Proteomes" id="UP001241110"/>
    </source>
</evidence>
<dbReference type="InterPro" id="IPR055353">
    <property type="entry name" value="DUF7619"/>
</dbReference>